<evidence type="ECO:0000313" key="2">
    <source>
        <dbReference type="EMBL" id="EGZ10408.1"/>
    </source>
</evidence>
<keyword evidence="3" id="KW-1185">Reference proteome</keyword>
<evidence type="ECO:0000256" key="1">
    <source>
        <dbReference type="SAM" id="MobiDB-lite"/>
    </source>
</evidence>
<dbReference type="Proteomes" id="UP000002640">
    <property type="component" value="Unassembled WGS sequence"/>
</dbReference>
<feature type="region of interest" description="Disordered" evidence="1">
    <location>
        <begin position="49"/>
        <end position="68"/>
    </location>
</feature>
<evidence type="ECO:0000313" key="3">
    <source>
        <dbReference type="Proteomes" id="UP000002640"/>
    </source>
</evidence>
<reference evidence="2 3" key="1">
    <citation type="journal article" date="2006" name="Science">
        <title>Phytophthora genome sequences uncover evolutionary origins and mechanisms of pathogenesis.</title>
        <authorList>
            <person name="Tyler B.M."/>
            <person name="Tripathy S."/>
            <person name="Zhang X."/>
            <person name="Dehal P."/>
            <person name="Jiang R.H."/>
            <person name="Aerts A."/>
            <person name="Arredondo F.D."/>
            <person name="Baxter L."/>
            <person name="Bensasson D."/>
            <person name="Beynon J.L."/>
            <person name="Chapman J."/>
            <person name="Damasceno C.M."/>
            <person name="Dorrance A.E."/>
            <person name="Dou D."/>
            <person name="Dickerman A.W."/>
            <person name="Dubchak I.L."/>
            <person name="Garbelotto M."/>
            <person name="Gijzen M."/>
            <person name="Gordon S.G."/>
            <person name="Govers F."/>
            <person name="Grunwald N.J."/>
            <person name="Huang W."/>
            <person name="Ivors K.L."/>
            <person name="Jones R.W."/>
            <person name="Kamoun S."/>
            <person name="Krampis K."/>
            <person name="Lamour K.H."/>
            <person name="Lee M.K."/>
            <person name="McDonald W.H."/>
            <person name="Medina M."/>
            <person name="Meijer H.J."/>
            <person name="Nordberg E.K."/>
            <person name="Maclean D.J."/>
            <person name="Ospina-Giraldo M.D."/>
            <person name="Morris P.F."/>
            <person name="Phuntumart V."/>
            <person name="Putnam N.H."/>
            <person name="Rash S."/>
            <person name="Rose J.K."/>
            <person name="Sakihama Y."/>
            <person name="Salamov A.A."/>
            <person name="Savidor A."/>
            <person name="Scheuring C.F."/>
            <person name="Smith B.M."/>
            <person name="Sobral B.W."/>
            <person name="Terry A."/>
            <person name="Torto-Alalibo T.A."/>
            <person name="Win J."/>
            <person name="Xu Z."/>
            <person name="Zhang H."/>
            <person name="Grigoriev I.V."/>
            <person name="Rokhsar D.S."/>
            <person name="Boore J.L."/>
        </authorList>
    </citation>
    <scope>NUCLEOTIDE SEQUENCE [LARGE SCALE GENOMIC DNA]</scope>
    <source>
        <strain evidence="2 3">P6497</strain>
    </source>
</reference>
<gene>
    <name evidence="2" type="ORF">PHYSODRAFT_355244</name>
</gene>
<proteinExistence type="predicted"/>
<dbReference type="EMBL" id="JH159158">
    <property type="protein sequence ID" value="EGZ10408.1"/>
    <property type="molecule type" value="Genomic_DNA"/>
</dbReference>
<dbReference type="RefSeq" id="XP_009533153.1">
    <property type="nucleotide sequence ID" value="XM_009534858.1"/>
</dbReference>
<protein>
    <submittedName>
        <fullName evidence="2">Uncharacterized protein</fullName>
    </submittedName>
</protein>
<dbReference type="KEGG" id="psoj:PHYSODRAFT_355244"/>
<dbReference type="AlphaFoldDB" id="G4ZZR2"/>
<accession>G4ZZR2</accession>
<organism evidence="2 3">
    <name type="scientific">Phytophthora sojae (strain P6497)</name>
    <name type="common">Soybean stem and root rot agent</name>
    <name type="synonym">Phytophthora megasperma f. sp. glycines</name>
    <dbReference type="NCBI Taxonomy" id="1094619"/>
    <lineage>
        <taxon>Eukaryota</taxon>
        <taxon>Sar</taxon>
        <taxon>Stramenopiles</taxon>
        <taxon>Oomycota</taxon>
        <taxon>Peronosporomycetes</taxon>
        <taxon>Peronosporales</taxon>
        <taxon>Peronosporaceae</taxon>
        <taxon>Phytophthora</taxon>
    </lineage>
</organism>
<sequence length="172" mass="19645">MRTVSLLSHADIAATLPTLQECIRQLVQFVQDEHEQFLAVRALERREREDRRQQVQQRGQEQLDAVREEHDRVREPTFDWAVLLDVLSHLVVHSLLGSFQAFAPLSQRLSTETQQSKDAIFGDQFRAVLQREELLGIDAATLQPNSRFRSWASMVEWSNVVFGHGAARKGGG</sequence>
<name>G4ZZR2_PHYSP</name>
<dbReference type="InParanoid" id="G4ZZR2"/>
<dbReference type="SMR" id="G4ZZR2"/>
<dbReference type="GeneID" id="20649830"/>